<protein>
    <recommendedName>
        <fullName evidence="3">histidine kinase</fullName>
        <ecNumber evidence="3">2.7.13.3</ecNumber>
    </recommendedName>
</protein>
<dbReference type="InterPro" id="IPR050351">
    <property type="entry name" value="BphY/WalK/GraS-like"/>
</dbReference>
<evidence type="ECO:0000313" key="13">
    <source>
        <dbReference type="EMBL" id="PVX51932.1"/>
    </source>
</evidence>
<dbReference type="GO" id="GO:0005886">
    <property type="term" value="C:plasma membrane"/>
    <property type="evidence" value="ECO:0007669"/>
    <property type="project" value="UniProtKB-SubCell"/>
</dbReference>
<keyword evidence="7 11" id="KW-0812">Transmembrane</keyword>
<keyword evidence="9 11" id="KW-1133">Transmembrane helix</keyword>
<dbReference type="PANTHER" id="PTHR45453:SF2">
    <property type="entry name" value="HISTIDINE KINASE"/>
    <property type="match status" value="1"/>
</dbReference>
<dbReference type="Gene3D" id="3.30.565.10">
    <property type="entry name" value="Histidine kinase-like ATPase, C-terminal domain"/>
    <property type="match status" value="1"/>
</dbReference>
<evidence type="ECO:0000256" key="3">
    <source>
        <dbReference type="ARBA" id="ARBA00012438"/>
    </source>
</evidence>
<evidence type="ECO:0000313" key="14">
    <source>
        <dbReference type="Proteomes" id="UP000251835"/>
    </source>
</evidence>
<keyword evidence="10 11" id="KW-0472">Membrane</keyword>
<proteinExistence type="predicted"/>
<dbReference type="PANTHER" id="PTHR45453">
    <property type="entry name" value="PHOSPHATE REGULON SENSOR PROTEIN PHOR"/>
    <property type="match status" value="1"/>
</dbReference>
<evidence type="ECO:0000259" key="12">
    <source>
        <dbReference type="PROSITE" id="PS50109"/>
    </source>
</evidence>
<dbReference type="AlphaFoldDB" id="A0A7L4UQZ0"/>
<evidence type="ECO:0000256" key="4">
    <source>
        <dbReference type="ARBA" id="ARBA00022475"/>
    </source>
</evidence>
<keyword evidence="6" id="KW-0808">Transferase</keyword>
<dbReference type="GO" id="GO:0000155">
    <property type="term" value="F:phosphorelay sensor kinase activity"/>
    <property type="evidence" value="ECO:0007669"/>
    <property type="project" value="InterPro"/>
</dbReference>
<evidence type="ECO:0000256" key="11">
    <source>
        <dbReference type="SAM" id="Phobius"/>
    </source>
</evidence>
<evidence type="ECO:0000256" key="7">
    <source>
        <dbReference type="ARBA" id="ARBA00022692"/>
    </source>
</evidence>
<comment type="subcellular location">
    <subcellularLocation>
        <location evidence="2">Cell membrane</location>
        <topology evidence="2">Multi-pass membrane protein</topology>
    </subcellularLocation>
</comment>
<dbReference type="RefSeq" id="WP_116495500.1">
    <property type="nucleotide sequence ID" value="NZ_QENZ01000003.1"/>
</dbReference>
<dbReference type="InterPro" id="IPR036097">
    <property type="entry name" value="HisK_dim/P_sf"/>
</dbReference>
<accession>A0A7L4UQZ0</accession>
<dbReference type="EMBL" id="QENZ01000003">
    <property type="protein sequence ID" value="PVX51932.1"/>
    <property type="molecule type" value="Genomic_DNA"/>
</dbReference>
<comment type="caution">
    <text evidence="13">The sequence shown here is derived from an EMBL/GenBank/DDBJ whole genome shotgun (WGS) entry which is preliminary data.</text>
</comment>
<sequence>MRKLIPIAFLVLAILVFSQALWVSQFIRQERTNFQSSIIKELRQIINFHATEKFGLEDSENPNKQTLTFEDASLDTTINDQDAIAVYHLDTKNYGHLKSNFSELVSNVFADLALSQQKFHLKQVDSLFQENFIDFGQIASYKMLLLKNGEAFDSISYQNWNTNDTLLIKIPLGTEGTYSFEGSFQIKNSAFVRNLITSIGIAAFAIILVAFFIGWQLIALQKSKRKLEWKQKVVAGIVHDLKSPLAHVYTVLDFFSQTEQNELKKEQLTVAGSRVKLLTEKIAHTLSVFKAQDGNITLNIATYALREKCVELIEELQKTYANKEITTALSIPDNLQLKVDELYFDSVLRNLIENAIKYSSENVQLSISAEIGNKKIYLHIADNGQGIAREEQKKVFKEYYRSKNTTSKGHGIGLSFTKMIVQKHKGMITLHSELGKGSTFTLCFPKTIIV</sequence>
<evidence type="ECO:0000256" key="1">
    <source>
        <dbReference type="ARBA" id="ARBA00000085"/>
    </source>
</evidence>
<evidence type="ECO:0000256" key="9">
    <source>
        <dbReference type="ARBA" id="ARBA00022989"/>
    </source>
</evidence>
<dbReference type="PRINTS" id="PR00344">
    <property type="entry name" value="BCTRLSENSOR"/>
</dbReference>
<organism evidence="13 14">
    <name type="scientific">Balneicella halophila</name>
    <dbReference type="NCBI Taxonomy" id="1537566"/>
    <lineage>
        <taxon>Bacteria</taxon>
        <taxon>Pseudomonadati</taxon>
        <taxon>Bacteroidota</taxon>
        <taxon>Bacteroidia</taxon>
        <taxon>Bacteroidales</taxon>
        <taxon>Balneicellaceae</taxon>
        <taxon>Balneicella</taxon>
    </lineage>
</organism>
<dbReference type="SUPFAM" id="SSF55874">
    <property type="entry name" value="ATPase domain of HSP90 chaperone/DNA topoisomerase II/histidine kinase"/>
    <property type="match status" value="1"/>
</dbReference>
<evidence type="ECO:0000256" key="6">
    <source>
        <dbReference type="ARBA" id="ARBA00022679"/>
    </source>
</evidence>
<dbReference type="GO" id="GO:0016036">
    <property type="term" value="P:cellular response to phosphate starvation"/>
    <property type="evidence" value="ECO:0007669"/>
    <property type="project" value="TreeGrafter"/>
</dbReference>
<evidence type="ECO:0000256" key="8">
    <source>
        <dbReference type="ARBA" id="ARBA00022777"/>
    </source>
</evidence>
<comment type="catalytic activity">
    <reaction evidence="1">
        <text>ATP + protein L-histidine = ADP + protein N-phospho-L-histidine.</text>
        <dbReference type="EC" id="2.7.13.3"/>
    </reaction>
</comment>
<dbReference type="CDD" id="cd00075">
    <property type="entry name" value="HATPase"/>
    <property type="match status" value="1"/>
</dbReference>
<dbReference type="SUPFAM" id="SSF47384">
    <property type="entry name" value="Homodimeric domain of signal transducing histidine kinase"/>
    <property type="match status" value="1"/>
</dbReference>
<evidence type="ECO:0000256" key="5">
    <source>
        <dbReference type="ARBA" id="ARBA00022553"/>
    </source>
</evidence>
<dbReference type="OrthoDB" id="1112780at2"/>
<evidence type="ECO:0000256" key="10">
    <source>
        <dbReference type="ARBA" id="ARBA00023136"/>
    </source>
</evidence>
<dbReference type="EC" id="2.7.13.3" evidence="3"/>
<dbReference type="InterPro" id="IPR005467">
    <property type="entry name" value="His_kinase_dom"/>
</dbReference>
<keyword evidence="14" id="KW-1185">Reference proteome</keyword>
<keyword evidence="4" id="KW-1003">Cell membrane</keyword>
<dbReference type="InterPro" id="IPR036890">
    <property type="entry name" value="HATPase_C_sf"/>
</dbReference>
<dbReference type="Proteomes" id="UP000251835">
    <property type="component" value="Unassembled WGS sequence"/>
</dbReference>
<keyword evidence="5" id="KW-0597">Phosphoprotein</keyword>
<feature type="domain" description="Histidine kinase" evidence="12">
    <location>
        <begin position="236"/>
        <end position="448"/>
    </location>
</feature>
<dbReference type="GO" id="GO:0004721">
    <property type="term" value="F:phosphoprotein phosphatase activity"/>
    <property type="evidence" value="ECO:0007669"/>
    <property type="project" value="TreeGrafter"/>
</dbReference>
<dbReference type="SMART" id="SM00387">
    <property type="entry name" value="HATPase_c"/>
    <property type="match status" value="1"/>
</dbReference>
<evidence type="ECO:0000256" key="2">
    <source>
        <dbReference type="ARBA" id="ARBA00004651"/>
    </source>
</evidence>
<dbReference type="FunFam" id="3.30.565.10:FF:000006">
    <property type="entry name" value="Sensor histidine kinase WalK"/>
    <property type="match status" value="1"/>
</dbReference>
<feature type="transmembrane region" description="Helical" evidence="11">
    <location>
        <begin position="195"/>
        <end position="220"/>
    </location>
</feature>
<name>A0A7L4UQZ0_BALHA</name>
<gene>
    <name evidence="13" type="ORF">C7377_0226</name>
</gene>
<dbReference type="PROSITE" id="PS50109">
    <property type="entry name" value="HIS_KIN"/>
    <property type="match status" value="1"/>
</dbReference>
<dbReference type="Pfam" id="PF02518">
    <property type="entry name" value="HATPase_c"/>
    <property type="match status" value="1"/>
</dbReference>
<reference evidence="13 14" key="1">
    <citation type="submission" date="2018-05" db="EMBL/GenBank/DDBJ databases">
        <title>Genomic Encyclopedia of Type Strains, Phase IV (KMG-IV): sequencing the most valuable type-strain genomes for metagenomic binning, comparative biology and taxonomic classification.</title>
        <authorList>
            <person name="Goeker M."/>
        </authorList>
    </citation>
    <scope>NUCLEOTIDE SEQUENCE [LARGE SCALE GENOMIC DNA]</scope>
    <source>
        <strain evidence="13 14">DSM 28579</strain>
    </source>
</reference>
<dbReference type="InterPro" id="IPR003594">
    <property type="entry name" value="HATPase_dom"/>
</dbReference>
<dbReference type="InterPro" id="IPR004358">
    <property type="entry name" value="Sig_transdc_His_kin-like_C"/>
</dbReference>
<keyword evidence="8 13" id="KW-0418">Kinase</keyword>